<dbReference type="Proteomes" id="UP001164746">
    <property type="component" value="Chromosome 4"/>
</dbReference>
<keyword evidence="3" id="KW-1185">Reference proteome</keyword>
<sequence length="68" mass="8181">MRQIKGTLFTADQQEKFKGVYRTGFTDIMRKGEIGDWKNWFTVAKNEMFDAWWAEQAKDLNTFSFKYE</sequence>
<proteinExistence type="predicted"/>
<evidence type="ECO:0000313" key="2">
    <source>
        <dbReference type="EMBL" id="WAR01098.1"/>
    </source>
</evidence>
<dbReference type="Pfam" id="PF00685">
    <property type="entry name" value="Sulfotransfer_1"/>
    <property type="match status" value="1"/>
</dbReference>
<gene>
    <name evidence="2" type="ORF">MAR_007656</name>
</gene>
<evidence type="ECO:0000313" key="3">
    <source>
        <dbReference type="Proteomes" id="UP001164746"/>
    </source>
</evidence>
<dbReference type="EMBL" id="CP111015">
    <property type="protein sequence ID" value="WAR01098.1"/>
    <property type="molecule type" value="Genomic_DNA"/>
</dbReference>
<dbReference type="SUPFAM" id="SSF52540">
    <property type="entry name" value="P-loop containing nucleoside triphosphate hydrolases"/>
    <property type="match status" value="1"/>
</dbReference>
<protein>
    <recommendedName>
        <fullName evidence="1">Sulfotransferase domain-containing protein</fullName>
    </recommendedName>
</protein>
<dbReference type="InterPro" id="IPR027417">
    <property type="entry name" value="P-loop_NTPase"/>
</dbReference>
<reference evidence="2" key="1">
    <citation type="submission" date="2022-11" db="EMBL/GenBank/DDBJ databases">
        <title>Centuries of genome instability and evolution in soft-shell clam transmissible cancer (bioRxiv).</title>
        <authorList>
            <person name="Hart S.F.M."/>
            <person name="Yonemitsu M.A."/>
            <person name="Giersch R.M."/>
            <person name="Beal B.F."/>
            <person name="Arriagada G."/>
            <person name="Davis B.W."/>
            <person name="Ostrander E.A."/>
            <person name="Goff S.P."/>
            <person name="Metzger M.J."/>
        </authorList>
    </citation>
    <scope>NUCLEOTIDE SEQUENCE</scope>
    <source>
        <strain evidence="2">MELC-2E11</strain>
        <tissue evidence="2">Siphon/mantle</tissue>
    </source>
</reference>
<accession>A0ABY7DTS6</accession>
<dbReference type="InterPro" id="IPR000863">
    <property type="entry name" value="Sulfotransferase_dom"/>
</dbReference>
<dbReference type="Gene3D" id="3.40.50.300">
    <property type="entry name" value="P-loop containing nucleotide triphosphate hydrolases"/>
    <property type="match status" value="1"/>
</dbReference>
<name>A0ABY7DTS6_MYAAR</name>
<evidence type="ECO:0000259" key="1">
    <source>
        <dbReference type="Pfam" id="PF00685"/>
    </source>
</evidence>
<feature type="domain" description="Sulfotransferase" evidence="1">
    <location>
        <begin position="22"/>
        <end position="60"/>
    </location>
</feature>
<organism evidence="2 3">
    <name type="scientific">Mya arenaria</name>
    <name type="common">Soft-shell clam</name>
    <dbReference type="NCBI Taxonomy" id="6604"/>
    <lineage>
        <taxon>Eukaryota</taxon>
        <taxon>Metazoa</taxon>
        <taxon>Spiralia</taxon>
        <taxon>Lophotrochozoa</taxon>
        <taxon>Mollusca</taxon>
        <taxon>Bivalvia</taxon>
        <taxon>Autobranchia</taxon>
        <taxon>Heteroconchia</taxon>
        <taxon>Euheterodonta</taxon>
        <taxon>Imparidentia</taxon>
        <taxon>Neoheterodontei</taxon>
        <taxon>Myida</taxon>
        <taxon>Myoidea</taxon>
        <taxon>Myidae</taxon>
        <taxon>Mya</taxon>
    </lineage>
</organism>